<keyword evidence="2" id="KW-1185">Reference proteome</keyword>
<protein>
    <submittedName>
        <fullName evidence="1">Uncharacterized protein</fullName>
    </submittedName>
</protein>
<dbReference type="EMBL" id="CM039427">
    <property type="protein sequence ID" value="KAI4355620.1"/>
    <property type="molecule type" value="Genomic_DNA"/>
</dbReference>
<dbReference type="Proteomes" id="UP000828941">
    <property type="component" value="Chromosome 2"/>
</dbReference>
<evidence type="ECO:0000313" key="1">
    <source>
        <dbReference type="EMBL" id="KAI4355620.1"/>
    </source>
</evidence>
<gene>
    <name evidence="1" type="ORF">L6164_004374</name>
</gene>
<evidence type="ECO:0000313" key="2">
    <source>
        <dbReference type="Proteomes" id="UP000828941"/>
    </source>
</evidence>
<accession>A0ACB9Q4W0</accession>
<comment type="caution">
    <text evidence="1">The sequence shown here is derived from an EMBL/GenBank/DDBJ whole genome shotgun (WGS) entry which is preliminary data.</text>
</comment>
<reference evidence="1 2" key="1">
    <citation type="journal article" date="2022" name="DNA Res.">
        <title>Chromosomal-level genome assembly of the orchid tree Bauhinia variegata (Leguminosae; Cercidoideae) supports the allotetraploid origin hypothesis of Bauhinia.</title>
        <authorList>
            <person name="Zhong Y."/>
            <person name="Chen Y."/>
            <person name="Zheng D."/>
            <person name="Pang J."/>
            <person name="Liu Y."/>
            <person name="Luo S."/>
            <person name="Meng S."/>
            <person name="Qian L."/>
            <person name="Wei D."/>
            <person name="Dai S."/>
            <person name="Zhou R."/>
        </authorList>
    </citation>
    <scope>NUCLEOTIDE SEQUENCE [LARGE SCALE GENOMIC DNA]</scope>
    <source>
        <strain evidence="1">BV-YZ2020</strain>
    </source>
</reference>
<organism evidence="1 2">
    <name type="scientific">Bauhinia variegata</name>
    <name type="common">Purple orchid tree</name>
    <name type="synonym">Phanera variegata</name>
    <dbReference type="NCBI Taxonomy" id="167791"/>
    <lineage>
        <taxon>Eukaryota</taxon>
        <taxon>Viridiplantae</taxon>
        <taxon>Streptophyta</taxon>
        <taxon>Embryophyta</taxon>
        <taxon>Tracheophyta</taxon>
        <taxon>Spermatophyta</taxon>
        <taxon>Magnoliopsida</taxon>
        <taxon>eudicotyledons</taxon>
        <taxon>Gunneridae</taxon>
        <taxon>Pentapetalae</taxon>
        <taxon>rosids</taxon>
        <taxon>fabids</taxon>
        <taxon>Fabales</taxon>
        <taxon>Fabaceae</taxon>
        <taxon>Cercidoideae</taxon>
        <taxon>Cercideae</taxon>
        <taxon>Bauhiniinae</taxon>
        <taxon>Bauhinia</taxon>
    </lineage>
</organism>
<name>A0ACB9Q4W0_BAUVA</name>
<proteinExistence type="predicted"/>
<sequence length="99" mass="11065">MRYEGGDFSSLNCQYCITGNLCVPESIRFNRPSGVEVSEEKVKGKPNRGGNVKARRIANLIVDILYTHICVNLFQSSNVHLGGDKNNIKIILIHLRIHA</sequence>